<dbReference type="InterPro" id="IPR000297">
    <property type="entry name" value="PPIase_PpiC"/>
</dbReference>
<evidence type="ECO:0000256" key="3">
    <source>
        <dbReference type="ARBA" id="ARBA00022764"/>
    </source>
</evidence>
<feature type="domain" description="PpiC" evidence="12">
    <location>
        <begin position="201"/>
        <end position="298"/>
    </location>
</feature>
<dbReference type="Gene3D" id="1.10.4030.10">
    <property type="entry name" value="Porin chaperone SurA, peptide-binding domain"/>
    <property type="match status" value="1"/>
</dbReference>
<dbReference type="InterPro" id="IPR015391">
    <property type="entry name" value="SurA_N"/>
</dbReference>
<evidence type="ECO:0000256" key="2">
    <source>
        <dbReference type="ARBA" id="ARBA00022729"/>
    </source>
</evidence>
<dbReference type="EMBL" id="JANKHH010000003">
    <property type="protein sequence ID" value="MCR2833259.1"/>
    <property type="molecule type" value="Genomic_DNA"/>
</dbReference>
<evidence type="ECO:0000256" key="8">
    <source>
        <dbReference type="ARBA" id="ARBA00031484"/>
    </source>
</evidence>
<dbReference type="Proteomes" id="UP001206067">
    <property type="component" value="Unassembled WGS sequence"/>
</dbReference>
<organism evidence="13 14">
    <name type="scientific">Parerythrobacter lacustris</name>
    <dbReference type="NCBI Taxonomy" id="2969984"/>
    <lineage>
        <taxon>Bacteria</taxon>
        <taxon>Pseudomonadati</taxon>
        <taxon>Pseudomonadota</taxon>
        <taxon>Alphaproteobacteria</taxon>
        <taxon>Sphingomonadales</taxon>
        <taxon>Erythrobacteraceae</taxon>
        <taxon>Parerythrobacter</taxon>
    </lineage>
</organism>
<evidence type="ECO:0000259" key="12">
    <source>
        <dbReference type="PROSITE" id="PS50198"/>
    </source>
</evidence>
<dbReference type="SUPFAM" id="SSF109998">
    <property type="entry name" value="Triger factor/SurA peptide-binding domain-like"/>
    <property type="match status" value="1"/>
</dbReference>
<name>A0ABT1XNM7_9SPHN</name>
<keyword evidence="2 11" id="KW-0732">Signal</keyword>
<keyword evidence="6 9" id="KW-0413">Isomerase</keyword>
<comment type="caution">
    <text evidence="13">The sequence shown here is derived from an EMBL/GenBank/DDBJ whole genome shotgun (WGS) entry which is preliminary data.</text>
</comment>
<feature type="signal peptide" evidence="11">
    <location>
        <begin position="1"/>
        <end position="25"/>
    </location>
</feature>
<keyword evidence="3" id="KW-0574">Periplasm</keyword>
<evidence type="ECO:0000256" key="5">
    <source>
        <dbReference type="ARBA" id="ARBA00023186"/>
    </source>
</evidence>
<evidence type="ECO:0000256" key="7">
    <source>
        <dbReference type="ARBA" id="ARBA00030642"/>
    </source>
</evidence>
<accession>A0ABT1XNM7</accession>
<evidence type="ECO:0000256" key="4">
    <source>
        <dbReference type="ARBA" id="ARBA00023110"/>
    </source>
</evidence>
<keyword evidence="4 9" id="KW-0697">Rotamase</keyword>
<sequence>MIHNYCTRLLGGLAALSLAATPVIAQAQAAEETFGPTNIPISVVGPKLNDPNNRAPVAVVNGSVITGTDLAHRVALLVATSGGELPEEELQLVRLQVLSNLIDETLQIQGAEAQELEVETAMVEGRYAEVAQRNFGATADAIDKMNEQMLAFGSSAASLKRQIRGEIAWQLLLRRNVIPFINVSVEEAQEQLAQLEATRGSTEYRIGEIYLSTTPETRQAVYQTAVGIVERLRQGGNFQAYARQFSQASTATVGGDLDFVQLNRLPPELAREVEQMQVGELVGPIEVPGGFSIVLLIDKRQVLMADPRDSMLSLKQVSISFPPDISDEEFTSRVNAFGEAMSQVGSCELADAKAAEIGAQVVPNNSIRARSLPPQLQSILLEMQPGQSTPGFGSKEDGVRVLILCDKQAPPAASGKTVAQIQQEIENERIEKRANAYLRDLRNDADIQFPG</sequence>
<evidence type="ECO:0000256" key="6">
    <source>
        <dbReference type="ARBA" id="ARBA00023235"/>
    </source>
</evidence>
<dbReference type="InterPro" id="IPR046357">
    <property type="entry name" value="PPIase_dom_sf"/>
</dbReference>
<dbReference type="PANTHER" id="PTHR47637:SF1">
    <property type="entry name" value="CHAPERONE SURA"/>
    <property type="match status" value="1"/>
</dbReference>
<dbReference type="InterPro" id="IPR050280">
    <property type="entry name" value="OMP_Chaperone_SurA"/>
</dbReference>
<feature type="chain" id="PRO_5047215029" description="Parvulin-like PPIase" evidence="11">
    <location>
        <begin position="26"/>
        <end position="451"/>
    </location>
</feature>
<evidence type="ECO:0000256" key="11">
    <source>
        <dbReference type="SAM" id="SignalP"/>
    </source>
</evidence>
<dbReference type="SUPFAM" id="SSF54534">
    <property type="entry name" value="FKBP-like"/>
    <property type="match status" value="1"/>
</dbReference>
<gene>
    <name evidence="13" type="ORF">NSO95_04830</name>
</gene>
<evidence type="ECO:0000256" key="1">
    <source>
        <dbReference type="ARBA" id="ARBA00018370"/>
    </source>
</evidence>
<dbReference type="Pfam" id="PF00639">
    <property type="entry name" value="Rotamase"/>
    <property type="match status" value="1"/>
</dbReference>
<reference evidence="13 14" key="1">
    <citation type="submission" date="2022-08" db="EMBL/GenBank/DDBJ databases">
        <title>Polyphasic taxonomy analysis of Qipengyuania sp.RS5-5.</title>
        <authorList>
            <person name="Xamxidin M."/>
            <person name="Wu M."/>
        </authorList>
    </citation>
    <scope>NUCLEOTIDE SEQUENCE [LARGE SCALE GENOMIC DNA]</scope>
    <source>
        <strain evidence="13 14">RS5-5</strain>
    </source>
</reference>
<evidence type="ECO:0000313" key="13">
    <source>
        <dbReference type="EMBL" id="MCR2833259.1"/>
    </source>
</evidence>
<keyword evidence="10" id="KW-0175">Coiled coil</keyword>
<proteinExistence type="predicted"/>
<dbReference type="PANTHER" id="PTHR47637">
    <property type="entry name" value="CHAPERONE SURA"/>
    <property type="match status" value="1"/>
</dbReference>
<feature type="coiled-coil region" evidence="10">
    <location>
        <begin position="178"/>
        <end position="205"/>
    </location>
</feature>
<evidence type="ECO:0000256" key="10">
    <source>
        <dbReference type="SAM" id="Coils"/>
    </source>
</evidence>
<dbReference type="Pfam" id="PF09312">
    <property type="entry name" value="SurA_N"/>
    <property type="match status" value="1"/>
</dbReference>
<evidence type="ECO:0000256" key="9">
    <source>
        <dbReference type="PROSITE-ProRule" id="PRU00278"/>
    </source>
</evidence>
<keyword evidence="14" id="KW-1185">Reference proteome</keyword>
<evidence type="ECO:0000313" key="14">
    <source>
        <dbReference type="Proteomes" id="UP001206067"/>
    </source>
</evidence>
<dbReference type="InterPro" id="IPR027304">
    <property type="entry name" value="Trigger_fact/SurA_dom_sf"/>
</dbReference>
<dbReference type="GO" id="GO:0003755">
    <property type="term" value="F:peptidyl-prolyl cis-trans isomerase activity"/>
    <property type="evidence" value="ECO:0007669"/>
    <property type="project" value="UniProtKB-EC"/>
</dbReference>
<dbReference type="Gene3D" id="3.10.50.40">
    <property type="match status" value="1"/>
</dbReference>
<dbReference type="PROSITE" id="PS50198">
    <property type="entry name" value="PPIC_PPIASE_2"/>
    <property type="match status" value="1"/>
</dbReference>
<protein>
    <recommendedName>
        <fullName evidence="1">Parvulin-like PPIase</fullName>
    </recommendedName>
    <alternativeName>
        <fullName evidence="7">Peptidyl-prolyl cis-trans isomerase plp</fullName>
    </alternativeName>
    <alternativeName>
        <fullName evidence="8">Rotamase plp</fullName>
    </alternativeName>
</protein>
<keyword evidence="5" id="KW-0143">Chaperone</keyword>